<organism evidence="14 15">
    <name type="scientific">Sphingobacterium deserti</name>
    <dbReference type="NCBI Taxonomy" id="1229276"/>
    <lineage>
        <taxon>Bacteria</taxon>
        <taxon>Pseudomonadati</taxon>
        <taxon>Bacteroidota</taxon>
        <taxon>Sphingobacteriia</taxon>
        <taxon>Sphingobacteriales</taxon>
        <taxon>Sphingobacteriaceae</taxon>
        <taxon>Sphingobacterium</taxon>
    </lineage>
</organism>
<keyword evidence="3 10" id="KW-0560">Oxidoreductase</keyword>
<dbReference type="Pfam" id="PF07479">
    <property type="entry name" value="NAD_Gly3P_dh_C"/>
    <property type="match status" value="1"/>
</dbReference>
<feature type="binding site" evidence="9">
    <location>
        <position position="270"/>
    </location>
    <ligand>
        <name>NAD(+)</name>
        <dbReference type="ChEBI" id="CHEBI:57540"/>
    </ligand>
</feature>
<dbReference type="InterPro" id="IPR006168">
    <property type="entry name" value="G3P_DH_NAD-dep"/>
</dbReference>
<feature type="active site" description="Proton acceptor" evidence="7">
    <location>
        <position position="206"/>
    </location>
</feature>
<dbReference type="STRING" id="1229276.DI53_3101"/>
<dbReference type="GO" id="GO:0051287">
    <property type="term" value="F:NAD binding"/>
    <property type="evidence" value="ECO:0007669"/>
    <property type="project" value="InterPro"/>
</dbReference>
<dbReference type="GO" id="GO:0046168">
    <property type="term" value="P:glycerol-3-phosphate catabolic process"/>
    <property type="evidence" value="ECO:0007669"/>
    <property type="project" value="InterPro"/>
</dbReference>
<sequence>MFQQPILSPKNNDDLTEISVIGGGSWATALVKILTENKIKVYWYLRRQVQVEALNDEGVNPDYLSFVKLDTNYLQASTDLHLVLQQASTILFVVPSAHFPTLCSAIDPELLQGKKVITSIKGTVGEDNVLPSAFVANYFGIEAFRQAVLAGPCHAEEIGMGKKTYMTICSPNDAFLEQLKPCFLSRYLSINLHTDICGIEYAAIYKNVVGLVCGMAKGLNYGDNFMAVLVSNAIYELQLLLDALHVPDSRIACSSYLGDLLVTAYSSHSRNRSFGELIGRGYSVEQTQNAMSMVAEGYAATQGLYQTAKDLGLNMPIINTAYRVLYNHMAVTSEFKLLERNII</sequence>
<dbReference type="GO" id="GO:0005975">
    <property type="term" value="P:carbohydrate metabolic process"/>
    <property type="evidence" value="ECO:0007669"/>
    <property type="project" value="InterPro"/>
</dbReference>
<keyword evidence="5" id="KW-0594">Phospholipid biosynthesis</keyword>
<gene>
    <name evidence="14" type="ORF">DI53_3101</name>
</gene>
<keyword evidence="9 10" id="KW-0520">NAD</keyword>
<evidence type="ECO:0000256" key="7">
    <source>
        <dbReference type="PIRSR" id="PIRSR000114-1"/>
    </source>
</evidence>
<evidence type="ECO:0000256" key="8">
    <source>
        <dbReference type="PIRSR" id="PIRSR000114-2"/>
    </source>
</evidence>
<comment type="caution">
    <text evidence="14">The sequence shown here is derived from an EMBL/GenBank/DDBJ whole genome shotgun (WGS) entry which is preliminary data.</text>
</comment>
<feature type="domain" description="Glycerol-3-phosphate dehydrogenase NAD-dependent N-terminal" evidence="12">
    <location>
        <begin position="17"/>
        <end position="174"/>
    </location>
</feature>
<evidence type="ECO:0000256" key="4">
    <source>
        <dbReference type="ARBA" id="ARBA00023098"/>
    </source>
</evidence>
<dbReference type="GO" id="GO:0141153">
    <property type="term" value="F:glycerol-3-phosphate dehydrogenase (NADP+) activity"/>
    <property type="evidence" value="ECO:0007669"/>
    <property type="project" value="RHEA"/>
</dbReference>
<dbReference type="InterPro" id="IPR008927">
    <property type="entry name" value="6-PGluconate_DH-like_C_sf"/>
</dbReference>
<dbReference type="Gene3D" id="3.40.50.720">
    <property type="entry name" value="NAD(P)-binding Rossmann-like Domain"/>
    <property type="match status" value="1"/>
</dbReference>
<dbReference type="PRINTS" id="PR00077">
    <property type="entry name" value="GPDHDRGNASE"/>
</dbReference>
<evidence type="ECO:0000259" key="13">
    <source>
        <dbReference type="Pfam" id="PF07479"/>
    </source>
</evidence>
<dbReference type="Proteomes" id="UP000031802">
    <property type="component" value="Unassembled WGS sequence"/>
</dbReference>
<dbReference type="EMBL" id="JJMU01000057">
    <property type="protein sequence ID" value="KGE13132.1"/>
    <property type="molecule type" value="Genomic_DNA"/>
</dbReference>
<dbReference type="PANTHER" id="PTHR11728">
    <property type="entry name" value="GLYCEROL-3-PHOSPHATE DEHYDROGENASE"/>
    <property type="match status" value="1"/>
</dbReference>
<dbReference type="GO" id="GO:0005829">
    <property type="term" value="C:cytosol"/>
    <property type="evidence" value="ECO:0007669"/>
    <property type="project" value="TreeGrafter"/>
</dbReference>
<dbReference type="Gene3D" id="1.10.1040.10">
    <property type="entry name" value="N-(1-d-carboxylethyl)-l-norvaline Dehydrogenase, domain 2"/>
    <property type="match status" value="1"/>
</dbReference>
<evidence type="ECO:0000256" key="5">
    <source>
        <dbReference type="ARBA" id="ARBA00023209"/>
    </source>
</evidence>
<keyword evidence="2" id="KW-0444">Lipid biosynthesis</keyword>
<evidence type="ECO:0000256" key="11">
    <source>
        <dbReference type="RuleBase" id="RU000439"/>
    </source>
</evidence>
<dbReference type="EC" id="1.1.1.94" evidence="11"/>
<dbReference type="InterPro" id="IPR036291">
    <property type="entry name" value="NAD(P)-bd_dom_sf"/>
</dbReference>
<name>A0A0B8SZE8_9SPHI</name>
<feature type="domain" description="Glycerol-3-phosphate dehydrogenase NAD-dependent C-terminal" evidence="13">
    <location>
        <begin position="195"/>
        <end position="332"/>
    </location>
</feature>
<accession>A0A0B8SZE8</accession>
<feature type="binding site" evidence="9">
    <location>
        <position position="155"/>
    </location>
    <ligand>
        <name>NAD(+)</name>
        <dbReference type="ChEBI" id="CHEBI:57540"/>
    </ligand>
</feature>
<keyword evidence="15" id="KW-1185">Reference proteome</keyword>
<dbReference type="SUPFAM" id="SSF48179">
    <property type="entry name" value="6-phosphogluconate dehydrogenase C-terminal domain-like"/>
    <property type="match status" value="1"/>
</dbReference>
<dbReference type="InterPro" id="IPR013328">
    <property type="entry name" value="6PGD_dom2"/>
</dbReference>
<proteinExistence type="inferred from homology"/>
<reference evidence="15" key="1">
    <citation type="submission" date="2014-04" db="EMBL/GenBank/DDBJ databases">
        <title>Whole-Genome optical mapping and complete genome sequence of Sphingobacterium deserti sp. nov., a new spaces isolated from desert in the west of China.</title>
        <authorList>
            <person name="Teng C."/>
            <person name="Zhou Z."/>
            <person name="Li X."/>
            <person name="Chen M."/>
            <person name="Lin M."/>
            <person name="Wang L."/>
            <person name="Su S."/>
            <person name="Zhang C."/>
            <person name="Zhang W."/>
        </authorList>
    </citation>
    <scope>NUCLEOTIDE SEQUENCE [LARGE SCALE GENOMIC DNA]</scope>
    <source>
        <strain evidence="15">ACCC05744</strain>
    </source>
</reference>
<dbReference type="PATRIC" id="fig|1229276.3.peg.3205"/>
<keyword evidence="6" id="KW-1208">Phospholipid metabolism</keyword>
<dbReference type="InterPro" id="IPR011128">
    <property type="entry name" value="G3P_DH_NAD-dep_N"/>
</dbReference>
<dbReference type="eggNOG" id="COG0240">
    <property type="taxonomic scope" value="Bacteria"/>
</dbReference>
<dbReference type="Pfam" id="PF01210">
    <property type="entry name" value="NAD_Gly3P_dh_N"/>
    <property type="match status" value="1"/>
</dbReference>
<evidence type="ECO:0000256" key="1">
    <source>
        <dbReference type="ARBA" id="ARBA00011009"/>
    </source>
</evidence>
<dbReference type="SUPFAM" id="SSF51735">
    <property type="entry name" value="NAD(P)-binding Rossmann-fold domains"/>
    <property type="match status" value="1"/>
</dbReference>
<dbReference type="GO" id="GO:0008654">
    <property type="term" value="P:phospholipid biosynthetic process"/>
    <property type="evidence" value="ECO:0007669"/>
    <property type="project" value="UniProtKB-KW"/>
</dbReference>
<evidence type="ECO:0000256" key="3">
    <source>
        <dbReference type="ARBA" id="ARBA00023002"/>
    </source>
</evidence>
<evidence type="ECO:0000259" key="12">
    <source>
        <dbReference type="Pfam" id="PF01210"/>
    </source>
</evidence>
<feature type="binding site" evidence="8">
    <location>
        <position position="121"/>
    </location>
    <ligand>
        <name>substrate</name>
    </ligand>
</feature>
<evidence type="ECO:0000256" key="2">
    <source>
        <dbReference type="ARBA" id="ARBA00022516"/>
    </source>
</evidence>
<comment type="catalytic activity">
    <reaction evidence="11">
        <text>sn-glycerol 3-phosphate + NADP(+) = dihydroxyacetone phosphate + NADPH + H(+)</text>
        <dbReference type="Rhea" id="RHEA:11096"/>
        <dbReference type="ChEBI" id="CHEBI:15378"/>
        <dbReference type="ChEBI" id="CHEBI:57597"/>
        <dbReference type="ChEBI" id="CHEBI:57642"/>
        <dbReference type="ChEBI" id="CHEBI:57783"/>
        <dbReference type="ChEBI" id="CHEBI:58349"/>
        <dbReference type="EC" id="1.1.1.94"/>
    </reaction>
</comment>
<reference evidence="14 15" key="2">
    <citation type="journal article" date="2015" name="PLoS ONE">
        <title>Whole-Genome Optical Mapping and Finished Genome Sequence of Sphingobacterium deserti sp. nov., a New Species Isolated from the Western Desert of China.</title>
        <authorList>
            <person name="Teng C."/>
            <person name="Zhou Z."/>
            <person name="Molnar I."/>
            <person name="Li X."/>
            <person name="Tang R."/>
            <person name="Chen M."/>
            <person name="Wang L."/>
            <person name="Su S."/>
            <person name="Zhang W."/>
            <person name="Lin M."/>
        </authorList>
    </citation>
    <scope>NUCLEOTIDE SEQUENCE [LARGE SCALE GENOMIC DNA]</scope>
    <source>
        <strain evidence="15">ACCC05744</strain>
    </source>
</reference>
<evidence type="ECO:0000313" key="15">
    <source>
        <dbReference type="Proteomes" id="UP000031802"/>
    </source>
</evidence>
<dbReference type="PIRSF" id="PIRSF000114">
    <property type="entry name" value="Glycerol-3-P_dh"/>
    <property type="match status" value="1"/>
</dbReference>
<protein>
    <recommendedName>
        <fullName evidence="11">Glycerol-3-phosphate dehydrogenase</fullName>
        <ecNumber evidence="11">1.1.1.94</ecNumber>
    </recommendedName>
</protein>
<feature type="binding site" evidence="8">
    <location>
        <begin position="270"/>
        <end position="271"/>
    </location>
    <ligand>
        <name>substrate</name>
    </ligand>
</feature>
<evidence type="ECO:0000256" key="6">
    <source>
        <dbReference type="ARBA" id="ARBA00023264"/>
    </source>
</evidence>
<evidence type="ECO:0000313" key="14">
    <source>
        <dbReference type="EMBL" id="KGE13132.1"/>
    </source>
</evidence>
<dbReference type="InterPro" id="IPR006109">
    <property type="entry name" value="G3P_DH_NAD-dep_C"/>
</dbReference>
<dbReference type="PANTHER" id="PTHR11728:SF1">
    <property type="entry name" value="GLYCEROL-3-PHOSPHATE DEHYDROGENASE [NAD(+)] 2, CHLOROPLASTIC"/>
    <property type="match status" value="1"/>
</dbReference>
<keyword evidence="4" id="KW-0443">Lipid metabolism</keyword>
<dbReference type="AlphaFoldDB" id="A0A0B8SZE8"/>
<evidence type="ECO:0000256" key="10">
    <source>
        <dbReference type="RuleBase" id="RU000437"/>
    </source>
</evidence>
<evidence type="ECO:0000256" key="9">
    <source>
        <dbReference type="PIRSR" id="PIRSR000114-3"/>
    </source>
</evidence>
<comment type="similarity">
    <text evidence="1 10">Belongs to the NAD-dependent glycerol-3-phosphate dehydrogenase family.</text>
</comment>